<dbReference type="RefSeq" id="XP_047765357.1">
    <property type="nucleotide sequence ID" value="XM_047910343.1"/>
</dbReference>
<feature type="compositionally biased region" description="Polar residues" evidence="1">
    <location>
        <begin position="65"/>
        <end position="74"/>
    </location>
</feature>
<feature type="compositionally biased region" description="Polar residues" evidence="1">
    <location>
        <begin position="563"/>
        <end position="572"/>
    </location>
</feature>
<dbReference type="AlphaFoldDB" id="A0A9Q8PEE5"/>
<proteinExistence type="predicted"/>
<feature type="compositionally biased region" description="Polar residues" evidence="1">
    <location>
        <begin position="751"/>
        <end position="762"/>
    </location>
</feature>
<evidence type="ECO:0000313" key="3">
    <source>
        <dbReference type="Proteomes" id="UP000756132"/>
    </source>
</evidence>
<dbReference type="OrthoDB" id="30417at2759"/>
<feature type="region of interest" description="Disordered" evidence="1">
    <location>
        <begin position="751"/>
        <end position="792"/>
    </location>
</feature>
<dbReference type="EMBL" id="CP090170">
    <property type="protein sequence ID" value="UJO20991.1"/>
    <property type="molecule type" value="Genomic_DNA"/>
</dbReference>
<feature type="region of interest" description="Disordered" evidence="1">
    <location>
        <begin position="521"/>
        <end position="670"/>
    </location>
</feature>
<feature type="compositionally biased region" description="Low complexity" evidence="1">
    <location>
        <begin position="763"/>
        <end position="789"/>
    </location>
</feature>
<feature type="compositionally biased region" description="Basic and acidic residues" evidence="1">
    <location>
        <begin position="1081"/>
        <end position="1091"/>
    </location>
</feature>
<feature type="region of interest" description="Disordered" evidence="1">
    <location>
        <begin position="1"/>
        <end position="28"/>
    </location>
</feature>
<feature type="region of interest" description="Disordered" evidence="1">
    <location>
        <begin position="1021"/>
        <end position="1140"/>
    </location>
</feature>
<evidence type="ECO:0000313" key="2">
    <source>
        <dbReference type="EMBL" id="UJO20991.1"/>
    </source>
</evidence>
<reference evidence="2" key="1">
    <citation type="submission" date="2021-12" db="EMBL/GenBank/DDBJ databases">
        <authorList>
            <person name="Zaccaron A."/>
            <person name="Stergiopoulos I."/>
        </authorList>
    </citation>
    <scope>NUCLEOTIDE SEQUENCE</scope>
    <source>
        <strain evidence="2">Race5_Kim</strain>
    </source>
</reference>
<organism evidence="2 3">
    <name type="scientific">Passalora fulva</name>
    <name type="common">Tomato leaf mold</name>
    <name type="synonym">Cladosporium fulvum</name>
    <dbReference type="NCBI Taxonomy" id="5499"/>
    <lineage>
        <taxon>Eukaryota</taxon>
        <taxon>Fungi</taxon>
        <taxon>Dikarya</taxon>
        <taxon>Ascomycota</taxon>
        <taxon>Pezizomycotina</taxon>
        <taxon>Dothideomycetes</taxon>
        <taxon>Dothideomycetidae</taxon>
        <taxon>Mycosphaerellales</taxon>
        <taxon>Mycosphaerellaceae</taxon>
        <taxon>Fulvia</taxon>
    </lineage>
</organism>
<dbReference type="KEGG" id="ffu:CLAFUR5_11195"/>
<feature type="region of interest" description="Disordered" evidence="1">
    <location>
        <begin position="857"/>
        <end position="877"/>
    </location>
</feature>
<feature type="compositionally biased region" description="Low complexity" evidence="1">
    <location>
        <begin position="53"/>
        <end position="64"/>
    </location>
</feature>
<dbReference type="Proteomes" id="UP000756132">
    <property type="component" value="Chromosome 8"/>
</dbReference>
<feature type="region of interest" description="Disordered" evidence="1">
    <location>
        <begin position="334"/>
        <end position="367"/>
    </location>
</feature>
<feature type="region of interest" description="Disordered" evidence="1">
    <location>
        <begin position="53"/>
        <end position="78"/>
    </location>
</feature>
<feature type="compositionally biased region" description="Basic and acidic residues" evidence="1">
    <location>
        <begin position="588"/>
        <end position="606"/>
    </location>
</feature>
<feature type="compositionally biased region" description="Low complexity" evidence="1">
    <location>
        <begin position="1057"/>
        <end position="1074"/>
    </location>
</feature>
<feature type="compositionally biased region" description="Basic and acidic residues" evidence="1">
    <location>
        <begin position="652"/>
        <end position="670"/>
    </location>
</feature>
<accession>A0A9Q8PEE5</accession>
<evidence type="ECO:0000256" key="1">
    <source>
        <dbReference type="SAM" id="MobiDB-lite"/>
    </source>
</evidence>
<dbReference type="GeneID" id="71991073"/>
<feature type="compositionally biased region" description="Polar residues" evidence="1">
    <location>
        <begin position="540"/>
        <end position="552"/>
    </location>
</feature>
<reference evidence="2" key="2">
    <citation type="journal article" date="2022" name="Microb. Genom.">
        <title>A chromosome-scale genome assembly of the tomato pathogen Cladosporium fulvum reveals a compartmentalized genome architecture and the presence of a dispensable chromosome.</title>
        <authorList>
            <person name="Zaccaron A.Z."/>
            <person name="Chen L.H."/>
            <person name="Samaras A."/>
            <person name="Stergiopoulos I."/>
        </authorList>
    </citation>
    <scope>NUCLEOTIDE SEQUENCE</scope>
    <source>
        <strain evidence="2">Race5_Kim</strain>
    </source>
</reference>
<name>A0A9Q8PEE5_PASFU</name>
<protein>
    <submittedName>
        <fullName evidence="2">Uncharacterized protein</fullName>
    </submittedName>
</protein>
<feature type="compositionally biased region" description="Polar residues" evidence="1">
    <location>
        <begin position="1024"/>
        <end position="1043"/>
    </location>
</feature>
<keyword evidence="3" id="KW-1185">Reference proteome</keyword>
<feature type="region of interest" description="Disordered" evidence="1">
    <location>
        <begin position="107"/>
        <end position="129"/>
    </location>
</feature>
<sequence length="1140" mass="122600">MTGSKTTRKVYSAEQLHRLRGSQSQPKLQEAIEAKDSEDAEIVKEHVLRGSRSFAARSYRSRTSGNSLRVPSTKSNHENVPAEISEADDQPVGLQPPPNGLTMGDVVPNSQSLRPGPFRLRPSPTPSLKRKKAEAIVKAHGSPTHVRVTAGGRIVPSEQSPLCHPRFGYSAIQANGGLIKSVAPNHQAGKPQWTRATENGFVAQDIDGNLCQIVDGTIMPLQEVNGALQLYIEAPNVHGSSHGQLNAALAPHRPQQPTALRPASAVTPEPNIPSQIAALELEYAKLEHELKDVDKTEVIHGRGMGKGFKDGLVARRRELVINMDKIRKAIKALKNQPPPNAPTSPRAMAPQQSMSPPRRGPGGMGPSFHRPRPTQMFPGPIGPPPAPGPYLPPGAFAPQYTTPSPEEIYTGQRWDVPPPGMFMQPPPFDGSMGPPFQMMPPLASAPLANDLPPVTQAQQSGSIPQHDGSFADVSIETPNRSHAVSIRAPESKVTNMKSVLNPMSPAYKPAAMNAAPHGQFGAGTSMMGPSAPSFPVHLQRGTQRSSTATDDTISPAKKDVHMHSSSIASFNTADFFPRNTGEYSTRQQETHPSGRSEETHEPHEGYAARNKTTVTPGHEDFSPHRFRAPAVPPGTPVDSARKVSQPLNIPRQRNDVPDRDAHNVSPKSKREWLFIKECPGQTHTDADTSPAVHDGARSDIANVTNSFDTLDLLNKPRDWIEGFQAGLQRKQIGDRAGDSLNGYVAGLLKSTPATTASGSRAQTSSPMRPTSRRPSPALPSRSSSRLMMSDQANTARSPFEMSMQSMDTLKQAVYAPQNENAILTPAPDGPHVTGESRNLGAWAKDHNIQRMTDSNDSARITDVPNFPVPSRGSSVREHRDIKIKDMADGKQHPQMKDLPAIPGFNHIGDNSGTFLQPNAGQFSASLMPPTSPTLSTMSIASSSVAAGSVPNTGHRVTSISSMDSSMQRQWPGSRIMTPSEWKSASSVAHAAGLATGYFAHAQFDGSQDTKAPLRLPGQLAEMSDNVTKQNSQRVTSMTSTSSGPKHGRFHEGSLDGMSSPPMSPPRSVSPSMSPDVTPRATPRENGKKDSSPTKNPSPAKAFQSIAEKVGIKVATTTNGNPSGKRRWRDVWRKGGREGSD</sequence>
<feature type="compositionally biased region" description="Basic and acidic residues" evidence="1">
    <location>
        <begin position="1128"/>
        <end position="1140"/>
    </location>
</feature>
<gene>
    <name evidence="2" type="ORF">CLAFUR5_11195</name>
</gene>